<dbReference type="CDD" id="cd17906">
    <property type="entry name" value="CheX"/>
    <property type="match status" value="1"/>
</dbReference>
<evidence type="ECO:0000256" key="1">
    <source>
        <dbReference type="ARBA" id="ARBA00022500"/>
    </source>
</evidence>
<dbReference type="InterPro" id="IPR038756">
    <property type="entry name" value="CheX-like"/>
</dbReference>
<organism evidence="3 4">
    <name type="scientific">Sporomusa acidovorans (strain ATCC 49682 / DSM 3132 / Mol)</name>
    <dbReference type="NCBI Taxonomy" id="1123286"/>
    <lineage>
        <taxon>Bacteria</taxon>
        <taxon>Bacillati</taxon>
        <taxon>Bacillota</taxon>
        <taxon>Negativicutes</taxon>
        <taxon>Selenomonadales</taxon>
        <taxon>Sporomusaceae</taxon>
        <taxon>Sporomusa</taxon>
    </lineage>
</organism>
<dbReference type="PANTHER" id="PTHR39452:SF1">
    <property type="entry name" value="CHEY-P PHOSPHATASE CHEX"/>
    <property type="match status" value="1"/>
</dbReference>
<proteinExistence type="predicted"/>
<protein>
    <recommendedName>
        <fullName evidence="2">Chemotaxis phosphatase CheX-like domain-containing protein</fullName>
    </recommendedName>
</protein>
<name>A0ABZ3IZ11_SPOA4</name>
<dbReference type="EMBL" id="CP155571">
    <property type="protein sequence ID" value="XFO71312.1"/>
    <property type="molecule type" value="Genomic_DNA"/>
</dbReference>
<keyword evidence="1" id="KW-0145">Chemotaxis</keyword>
<dbReference type="Pfam" id="PF13690">
    <property type="entry name" value="CheX"/>
    <property type="match status" value="1"/>
</dbReference>
<dbReference type="InterPro" id="IPR028051">
    <property type="entry name" value="CheX-like_dom"/>
</dbReference>
<evidence type="ECO:0000313" key="3">
    <source>
        <dbReference type="EMBL" id="XFO71312.1"/>
    </source>
</evidence>
<dbReference type="SUPFAM" id="SSF103039">
    <property type="entry name" value="CheC-like"/>
    <property type="match status" value="1"/>
</dbReference>
<dbReference type="PANTHER" id="PTHR39452">
    <property type="entry name" value="CHEY-P PHOSPHATASE CHEX"/>
    <property type="match status" value="1"/>
</dbReference>
<evidence type="ECO:0000259" key="2">
    <source>
        <dbReference type="Pfam" id="PF13690"/>
    </source>
</evidence>
<gene>
    <name evidence="3" type="ORF">SPACI_013270</name>
</gene>
<reference evidence="3" key="1">
    <citation type="submission" date="2024-05" db="EMBL/GenBank/DDBJ databases">
        <title>Isolation and characterization of Sporomusa carbonis sp. nov., a carboxydotrophic hydrogenogen in the genus of Sporomusa isolated from a charcoal burning pile.</title>
        <authorList>
            <person name="Boeer T."/>
            <person name="Rosenbaum F."/>
            <person name="Eysell L."/>
            <person name="Mueller V."/>
            <person name="Daniel R."/>
            <person name="Poehlein A."/>
        </authorList>
    </citation>
    <scope>NUCLEOTIDE SEQUENCE [LARGE SCALE GENOMIC DNA]</scope>
    <source>
        <strain evidence="3">DSM 3132</strain>
    </source>
</reference>
<sequence length="151" mass="16063">MDARLVNPFITALSIVLPQMGFKNVARGKLFSGNQFIDNQGVLINVALINNLTGNFAFTMTEESAKRLSSVIMMGTPVNTFDAMAQSALCEMVNIVASNAATSLNKEGIAVNLVPPALSQTATKLKICDTNYIGIEMVIDELPVAIGIGLN</sequence>
<dbReference type="Proteomes" id="UP000216052">
    <property type="component" value="Chromosome"/>
</dbReference>
<feature type="domain" description="Chemotaxis phosphatase CheX-like" evidence="2">
    <location>
        <begin position="44"/>
        <end position="120"/>
    </location>
</feature>
<dbReference type="Gene3D" id="3.40.1550.10">
    <property type="entry name" value="CheC-like"/>
    <property type="match status" value="1"/>
</dbReference>
<dbReference type="RefSeq" id="WP_169717046.1">
    <property type="nucleotide sequence ID" value="NZ_CP155571.1"/>
</dbReference>
<evidence type="ECO:0000313" key="4">
    <source>
        <dbReference type="Proteomes" id="UP000216052"/>
    </source>
</evidence>
<accession>A0ABZ3IZ11</accession>
<keyword evidence="4" id="KW-1185">Reference proteome</keyword>
<dbReference type="InterPro" id="IPR028976">
    <property type="entry name" value="CheC-like_sf"/>
</dbReference>